<evidence type="ECO:0000256" key="1">
    <source>
        <dbReference type="SAM" id="Phobius"/>
    </source>
</evidence>
<keyword evidence="1" id="KW-0472">Membrane</keyword>
<feature type="transmembrane region" description="Helical" evidence="1">
    <location>
        <begin position="108"/>
        <end position="131"/>
    </location>
</feature>
<feature type="transmembrane region" description="Helical" evidence="1">
    <location>
        <begin position="32"/>
        <end position="53"/>
    </location>
</feature>
<gene>
    <name evidence="2" type="ORF">HHI36_000767</name>
</gene>
<keyword evidence="1" id="KW-1133">Transmembrane helix</keyword>
<proteinExistence type="predicted"/>
<dbReference type="AlphaFoldDB" id="A0ABD2P6B7"/>
<reference evidence="2 3" key="1">
    <citation type="journal article" date="2021" name="BMC Biol.">
        <title>Horizontally acquired antibacterial genes associated with adaptive radiation of ladybird beetles.</title>
        <authorList>
            <person name="Li H.S."/>
            <person name="Tang X.F."/>
            <person name="Huang Y.H."/>
            <person name="Xu Z.Y."/>
            <person name="Chen M.L."/>
            <person name="Du X.Y."/>
            <person name="Qiu B.Y."/>
            <person name="Chen P.T."/>
            <person name="Zhang W."/>
            <person name="Slipinski A."/>
            <person name="Escalona H.E."/>
            <person name="Waterhouse R.M."/>
            <person name="Zwick A."/>
            <person name="Pang H."/>
        </authorList>
    </citation>
    <scope>NUCLEOTIDE SEQUENCE [LARGE SCALE GENOMIC DNA]</scope>
    <source>
        <strain evidence="2">SYSU2018</strain>
    </source>
</reference>
<keyword evidence="1" id="KW-0812">Transmembrane</keyword>
<feature type="transmembrane region" description="Helical" evidence="1">
    <location>
        <begin position="6"/>
        <end position="25"/>
    </location>
</feature>
<dbReference type="EMBL" id="JABFTP020000185">
    <property type="protein sequence ID" value="KAL3286257.1"/>
    <property type="molecule type" value="Genomic_DNA"/>
</dbReference>
<name>A0ABD2P6B7_9CUCU</name>
<protein>
    <submittedName>
        <fullName evidence="2">Uncharacterized protein</fullName>
    </submittedName>
</protein>
<feature type="transmembrane region" description="Helical" evidence="1">
    <location>
        <begin position="151"/>
        <end position="172"/>
    </location>
</feature>
<comment type="caution">
    <text evidence="2">The sequence shown here is derived from an EMBL/GenBank/DDBJ whole genome shotgun (WGS) entry which is preliminary data.</text>
</comment>
<dbReference type="Proteomes" id="UP001516400">
    <property type="component" value="Unassembled WGS sequence"/>
</dbReference>
<organism evidence="2 3">
    <name type="scientific">Cryptolaemus montrouzieri</name>
    <dbReference type="NCBI Taxonomy" id="559131"/>
    <lineage>
        <taxon>Eukaryota</taxon>
        <taxon>Metazoa</taxon>
        <taxon>Ecdysozoa</taxon>
        <taxon>Arthropoda</taxon>
        <taxon>Hexapoda</taxon>
        <taxon>Insecta</taxon>
        <taxon>Pterygota</taxon>
        <taxon>Neoptera</taxon>
        <taxon>Endopterygota</taxon>
        <taxon>Coleoptera</taxon>
        <taxon>Polyphaga</taxon>
        <taxon>Cucujiformia</taxon>
        <taxon>Coccinelloidea</taxon>
        <taxon>Coccinellidae</taxon>
        <taxon>Scymninae</taxon>
        <taxon>Scymnini</taxon>
        <taxon>Cryptolaemus</taxon>
    </lineage>
</organism>
<accession>A0ABD2P6B7</accession>
<evidence type="ECO:0000313" key="2">
    <source>
        <dbReference type="EMBL" id="KAL3286257.1"/>
    </source>
</evidence>
<sequence length="188" mass="21729">MEWLNVEINGMVFFICSFFPFIFVISMKNLRMVGNVCILSTLIVFGGLGFFYWNYYTVVPPLDDIKITFPIVIHLPAFFGSLIMSLEAITVISSFEGSLRTPKRFTKFFGIFNLGMIIIIAIHSSVGFFGYYMKINDEKSYSDQAAKTFKYYTALYCIVMYIAYGLQGYILVDMLWRKTHKRTSNTKI</sequence>
<keyword evidence="3" id="KW-1185">Reference proteome</keyword>
<evidence type="ECO:0000313" key="3">
    <source>
        <dbReference type="Proteomes" id="UP001516400"/>
    </source>
</evidence>
<feature type="transmembrane region" description="Helical" evidence="1">
    <location>
        <begin position="73"/>
        <end position="96"/>
    </location>
</feature>